<dbReference type="AlphaFoldDB" id="A0A4Q1JKT5"/>
<feature type="chain" id="PRO_5020779516" evidence="2">
    <location>
        <begin position="21"/>
        <end position="908"/>
    </location>
</feature>
<sequence length="908" mass="101706">MTKQVFLVLLLNISFLGLFAQQTSITGNVKDVKIGETLIGASIYVEGTTIGTVTDFDGNYTLKNIPVGTINLKCSFISYETVTKKNITLSEGDIPVINFEMGTSSVELNDVVVIAKAKRESALVLLMDQKKSAVMKQSIGAQQLATQGISDAASAASKITGVSKQEGNKGLSVRGLGDRYNTSSLNGLPLPSNNAEYKNIELGLFSTDIIEFIDVEKVPTANLYGDFAGANINIVSKVHSGKSYLKLGLKTGYNLNLADADKFYLGDGPGALGFDNFDYPQDLSTYDFETNWNPEEKTVYPNIELKLSGGKTYKFENSELNAFASLSFDNEYSYSDYLERKVNGSDYVRADVRGEKYNYTTQSTGMLNLNYNWKKNKFFFNTILLNTSDQMLREVRGTLFDLAEVGALVRRSEYERNTVWVNQLLGKHELKEKMDLNWGIAFNKVNNIVPDRKHNTMENGTDSEKYFATNDQANNNRYFHDLTEDEFAANLSVDYQFGEGFADEDYKGKLTLAYSGKYKTRAFEATQFNHKIKENRLVNVGDIDSYFNNDNLQKGLFDLKVLSSDFVILSTYDGEQVINAGFASLEYNLSPRLLALIGVRIEHVFQKIEYKTALGEGKEDFNELNVLPSLSLKYALNEKSNLRFASGITYTLPQFKESALFLFEGITDVIVGNPYLTPSTNYNGEIKWEFFPKPSELISVAAFGKYIVDPINKFVRASAGNEFTYANTGDWAYIYGVELEAKKDILTLSSDHSTKKLYLSANLTLMDSKQELDQDKIIEQTKGQFNANFNKNEEKLQGAAPLIGNANMTYKYSWAGGKKSVTSSLIYTYVSDRLSLIGYSSLGNQVDKARQTLDFVMRSKIKQWALSLSAKNILNQDIERKQENASRDWIVKSYNKGVKLSVGLSYTF</sequence>
<feature type="domain" description="TonB-dependent receptor plug" evidence="4">
    <location>
        <begin position="129"/>
        <end position="228"/>
    </location>
</feature>
<gene>
    <name evidence="5" type="ORF">EO244_11200</name>
</gene>
<name>A0A4Q1JKT5_9BACT</name>
<dbReference type="InterPro" id="IPR037066">
    <property type="entry name" value="Plug_dom_sf"/>
</dbReference>
<evidence type="ECO:0000313" key="6">
    <source>
        <dbReference type="Proteomes" id="UP000289703"/>
    </source>
</evidence>
<feature type="signal peptide" evidence="2">
    <location>
        <begin position="1"/>
        <end position="20"/>
    </location>
</feature>
<keyword evidence="2" id="KW-0732">Signal</keyword>
<dbReference type="OrthoDB" id="9768470at2"/>
<comment type="subcellular location">
    <subcellularLocation>
        <location evidence="1">Cell outer membrane</location>
    </subcellularLocation>
</comment>
<dbReference type="Gene3D" id="2.170.130.10">
    <property type="entry name" value="TonB-dependent receptor, plug domain"/>
    <property type="match status" value="1"/>
</dbReference>
<protein>
    <submittedName>
        <fullName evidence="5">TonB-dependent receptor</fullName>
    </submittedName>
</protein>
<evidence type="ECO:0000259" key="3">
    <source>
        <dbReference type="Pfam" id="PF00593"/>
    </source>
</evidence>
<dbReference type="Gene3D" id="2.60.40.1120">
    <property type="entry name" value="Carboxypeptidase-like, regulatory domain"/>
    <property type="match status" value="1"/>
</dbReference>
<reference evidence="5 6" key="1">
    <citation type="submission" date="2019-01" db="EMBL/GenBank/DDBJ databases">
        <title>Ancylomarina salipaludis sp. nov., isolated from a salt marsh.</title>
        <authorList>
            <person name="Yoon J.-H."/>
        </authorList>
    </citation>
    <scope>NUCLEOTIDE SEQUENCE [LARGE SCALE GENOMIC DNA]</scope>
    <source>
        <strain evidence="5 6">SHSM-M15</strain>
    </source>
</reference>
<keyword evidence="1" id="KW-0798">TonB box</keyword>
<dbReference type="PANTHER" id="PTHR40980:SF5">
    <property type="entry name" value="TONB-DEPENDENT RECEPTOR"/>
    <property type="match status" value="1"/>
</dbReference>
<accession>A0A4Q1JKT5</accession>
<dbReference type="SUPFAM" id="SSF49464">
    <property type="entry name" value="Carboxypeptidase regulatory domain-like"/>
    <property type="match status" value="1"/>
</dbReference>
<keyword evidence="6" id="KW-1185">Reference proteome</keyword>
<dbReference type="Proteomes" id="UP000289703">
    <property type="component" value="Unassembled WGS sequence"/>
</dbReference>
<comment type="caution">
    <text evidence="5">The sequence shown here is derived from an EMBL/GenBank/DDBJ whole genome shotgun (WGS) entry which is preliminary data.</text>
</comment>
<dbReference type="RefSeq" id="WP_129254760.1">
    <property type="nucleotide sequence ID" value="NZ_SAXA01000009.1"/>
</dbReference>
<dbReference type="PANTHER" id="PTHR40980">
    <property type="entry name" value="PLUG DOMAIN-CONTAINING PROTEIN"/>
    <property type="match status" value="1"/>
</dbReference>
<dbReference type="InterPro" id="IPR000531">
    <property type="entry name" value="Beta-barrel_TonB"/>
</dbReference>
<comment type="similarity">
    <text evidence="1">Belongs to the TonB-dependent receptor family.</text>
</comment>
<evidence type="ECO:0000256" key="1">
    <source>
        <dbReference type="RuleBase" id="RU003357"/>
    </source>
</evidence>
<keyword evidence="5" id="KW-0675">Receptor</keyword>
<dbReference type="Pfam" id="PF00593">
    <property type="entry name" value="TonB_dep_Rec_b-barrel"/>
    <property type="match status" value="1"/>
</dbReference>
<evidence type="ECO:0000313" key="5">
    <source>
        <dbReference type="EMBL" id="RXQ93029.1"/>
    </source>
</evidence>
<dbReference type="InterPro" id="IPR008969">
    <property type="entry name" value="CarboxyPept-like_regulatory"/>
</dbReference>
<dbReference type="Pfam" id="PF07715">
    <property type="entry name" value="Plug"/>
    <property type="match status" value="1"/>
</dbReference>
<evidence type="ECO:0000256" key="2">
    <source>
        <dbReference type="SAM" id="SignalP"/>
    </source>
</evidence>
<keyword evidence="1" id="KW-0472">Membrane</keyword>
<dbReference type="InterPro" id="IPR012910">
    <property type="entry name" value="Plug_dom"/>
</dbReference>
<organism evidence="5 6">
    <name type="scientific">Ancylomarina salipaludis</name>
    <dbReference type="NCBI Taxonomy" id="2501299"/>
    <lineage>
        <taxon>Bacteria</taxon>
        <taxon>Pseudomonadati</taxon>
        <taxon>Bacteroidota</taxon>
        <taxon>Bacteroidia</taxon>
        <taxon>Marinilabiliales</taxon>
        <taxon>Marinifilaceae</taxon>
        <taxon>Ancylomarina</taxon>
    </lineage>
</organism>
<proteinExistence type="inferred from homology"/>
<dbReference type="SUPFAM" id="SSF56935">
    <property type="entry name" value="Porins"/>
    <property type="match status" value="1"/>
</dbReference>
<dbReference type="GO" id="GO:0009279">
    <property type="term" value="C:cell outer membrane"/>
    <property type="evidence" value="ECO:0007669"/>
    <property type="project" value="UniProtKB-SubCell"/>
</dbReference>
<evidence type="ECO:0000259" key="4">
    <source>
        <dbReference type="Pfam" id="PF07715"/>
    </source>
</evidence>
<feature type="domain" description="TonB-dependent receptor-like beta-barrel" evidence="3">
    <location>
        <begin position="423"/>
        <end position="873"/>
    </location>
</feature>
<dbReference type="Pfam" id="PF13715">
    <property type="entry name" value="CarbopepD_reg_2"/>
    <property type="match status" value="1"/>
</dbReference>
<dbReference type="EMBL" id="SAXA01000009">
    <property type="protein sequence ID" value="RXQ93029.1"/>
    <property type="molecule type" value="Genomic_DNA"/>
</dbReference>